<proteinExistence type="predicted"/>
<dbReference type="EMBL" id="CP108090">
    <property type="protein sequence ID" value="WUQ10151.1"/>
    <property type="molecule type" value="Genomic_DNA"/>
</dbReference>
<reference evidence="2" key="1">
    <citation type="submission" date="2022-10" db="EMBL/GenBank/DDBJ databases">
        <title>The complete genomes of actinobacterial strains from the NBC collection.</title>
        <authorList>
            <person name="Joergensen T.S."/>
            <person name="Alvarez Arevalo M."/>
            <person name="Sterndorff E.B."/>
            <person name="Faurdal D."/>
            <person name="Vuksanovic O."/>
            <person name="Mourched A.-S."/>
            <person name="Charusanti P."/>
            <person name="Shaw S."/>
            <person name="Blin K."/>
            <person name="Weber T."/>
        </authorList>
    </citation>
    <scope>NUCLEOTIDE SEQUENCE</scope>
    <source>
        <strain evidence="2">NBC_00248</strain>
    </source>
</reference>
<dbReference type="Proteomes" id="UP001432039">
    <property type="component" value="Chromosome"/>
</dbReference>
<gene>
    <name evidence="2" type="ORF">OG517_01040</name>
</gene>
<evidence type="ECO:0000313" key="2">
    <source>
        <dbReference type="EMBL" id="WUQ10151.1"/>
    </source>
</evidence>
<evidence type="ECO:0000256" key="1">
    <source>
        <dbReference type="SAM" id="MobiDB-lite"/>
    </source>
</evidence>
<protein>
    <submittedName>
        <fullName evidence="2">Uncharacterized protein</fullName>
    </submittedName>
</protein>
<name>A0ABZ1T4U8_STRVG</name>
<organism evidence="2 3">
    <name type="scientific">Streptomyces virginiae</name>
    <name type="common">Streptomyces cinnamonensis</name>
    <dbReference type="NCBI Taxonomy" id="1961"/>
    <lineage>
        <taxon>Bacteria</taxon>
        <taxon>Bacillati</taxon>
        <taxon>Actinomycetota</taxon>
        <taxon>Actinomycetes</taxon>
        <taxon>Kitasatosporales</taxon>
        <taxon>Streptomycetaceae</taxon>
        <taxon>Streptomyces</taxon>
    </lineage>
</organism>
<keyword evidence="3" id="KW-1185">Reference proteome</keyword>
<evidence type="ECO:0000313" key="3">
    <source>
        <dbReference type="Proteomes" id="UP001432039"/>
    </source>
</evidence>
<dbReference type="RefSeq" id="WP_328959714.1">
    <property type="nucleotide sequence ID" value="NZ_CP108090.1"/>
</dbReference>
<feature type="compositionally biased region" description="Basic and acidic residues" evidence="1">
    <location>
        <begin position="7"/>
        <end position="19"/>
    </location>
</feature>
<accession>A0ABZ1T4U8</accession>
<feature type="region of interest" description="Disordered" evidence="1">
    <location>
        <begin position="1"/>
        <end position="21"/>
    </location>
</feature>
<sequence>MANTDGTDNKDGEEPDRRRPPWQHALVFWSPVCVPVIAEVMKWFIPQG</sequence>